<dbReference type="Proteomes" id="UP001141552">
    <property type="component" value="Unassembled WGS sequence"/>
</dbReference>
<comment type="caution">
    <text evidence="2">The sequence shown here is derived from an EMBL/GenBank/DDBJ whole genome shotgun (WGS) entry which is preliminary data.</text>
</comment>
<gene>
    <name evidence="2" type="ORF">Tsubulata_020714</name>
</gene>
<reference evidence="2" key="2">
    <citation type="journal article" date="2023" name="Plants (Basel)">
        <title>Annotation of the Turnera subulata (Passifloraceae) Draft Genome Reveals the S-Locus Evolved after the Divergence of Turneroideae from Passifloroideae in a Stepwise Manner.</title>
        <authorList>
            <person name="Henning P.M."/>
            <person name="Roalson E.H."/>
            <person name="Mir W."/>
            <person name="McCubbin A.G."/>
            <person name="Shore J.S."/>
        </authorList>
    </citation>
    <scope>NUCLEOTIDE SEQUENCE</scope>
    <source>
        <strain evidence="2">F60SS</strain>
    </source>
</reference>
<proteinExistence type="predicted"/>
<feature type="domain" description="Endonuclease/exonuclease/phosphatase" evidence="1">
    <location>
        <begin position="25"/>
        <end position="183"/>
    </location>
</feature>
<dbReference type="SUPFAM" id="SSF56219">
    <property type="entry name" value="DNase I-like"/>
    <property type="match status" value="1"/>
</dbReference>
<keyword evidence="3" id="KW-1185">Reference proteome</keyword>
<dbReference type="OrthoDB" id="1750980at2759"/>
<dbReference type="EMBL" id="JAKUCV010007165">
    <property type="protein sequence ID" value="KAJ4824519.1"/>
    <property type="molecule type" value="Genomic_DNA"/>
</dbReference>
<evidence type="ECO:0000313" key="2">
    <source>
        <dbReference type="EMBL" id="KAJ4824519.1"/>
    </source>
</evidence>
<dbReference type="InterPro" id="IPR036691">
    <property type="entry name" value="Endo/exonu/phosph_ase_sf"/>
</dbReference>
<dbReference type="AlphaFoldDB" id="A0A9Q0J169"/>
<dbReference type="Gene3D" id="3.60.10.10">
    <property type="entry name" value="Endonuclease/exonuclease/phosphatase"/>
    <property type="match status" value="1"/>
</dbReference>
<evidence type="ECO:0000313" key="3">
    <source>
        <dbReference type="Proteomes" id="UP001141552"/>
    </source>
</evidence>
<organism evidence="2 3">
    <name type="scientific">Turnera subulata</name>
    <dbReference type="NCBI Taxonomy" id="218843"/>
    <lineage>
        <taxon>Eukaryota</taxon>
        <taxon>Viridiplantae</taxon>
        <taxon>Streptophyta</taxon>
        <taxon>Embryophyta</taxon>
        <taxon>Tracheophyta</taxon>
        <taxon>Spermatophyta</taxon>
        <taxon>Magnoliopsida</taxon>
        <taxon>eudicotyledons</taxon>
        <taxon>Gunneridae</taxon>
        <taxon>Pentapetalae</taxon>
        <taxon>rosids</taxon>
        <taxon>fabids</taxon>
        <taxon>Malpighiales</taxon>
        <taxon>Passifloraceae</taxon>
        <taxon>Turnera</taxon>
    </lineage>
</organism>
<reference evidence="2" key="1">
    <citation type="submission" date="2022-02" db="EMBL/GenBank/DDBJ databases">
        <authorList>
            <person name="Henning P.M."/>
            <person name="McCubbin A.G."/>
            <person name="Shore J.S."/>
        </authorList>
    </citation>
    <scope>NUCLEOTIDE SEQUENCE</scope>
    <source>
        <strain evidence="2">F60SS</strain>
        <tissue evidence="2">Leaves</tissue>
    </source>
</reference>
<dbReference type="InterPro" id="IPR005135">
    <property type="entry name" value="Endo/exonuclease/phosphatase"/>
</dbReference>
<protein>
    <recommendedName>
        <fullName evidence="1">Endonuclease/exonuclease/phosphatase domain-containing protein</fullName>
    </recommendedName>
</protein>
<accession>A0A9Q0J169</accession>
<name>A0A9Q0J169_9ROSI</name>
<evidence type="ECO:0000259" key="1">
    <source>
        <dbReference type="Pfam" id="PF03372"/>
    </source>
</evidence>
<dbReference type="PANTHER" id="PTHR33710">
    <property type="entry name" value="BNAC02G09200D PROTEIN"/>
    <property type="match status" value="1"/>
</dbReference>
<dbReference type="PANTHER" id="PTHR33710:SF77">
    <property type="entry name" value="DNASE I-LIKE SUPERFAMILY PROTEIN"/>
    <property type="match status" value="1"/>
</dbReference>
<dbReference type="GO" id="GO:0003824">
    <property type="term" value="F:catalytic activity"/>
    <property type="evidence" value="ECO:0007669"/>
    <property type="project" value="InterPro"/>
</dbReference>
<sequence>MLVVIVEPRISGRKADRVIKKLGFRRTHRVEARGLSGGIWLLWKEALLSIRILINHAQFIHMKVLSPDGSFIFTAVYGSPNEYARRFFWRNLEVLAPTITEPWMLAGDFNALLCSTERLPRGNSRSGGIRDFQSCVLNTGLLDLGFSGPKFTWHRGQLKQRLDRMLANPLWANQFPQAGVYHLPFFNSDHRPLLIKLEDRMKGITRKQRFQFQAVWSSHESYAGFVQQNWIDRDGWTDTLQTFTDKLQQWQHTIS</sequence>
<dbReference type="Pfam" id="PF03372">
    <property type="entry name" value="Exo_endo_phos"/>
    <property type="match status" value="1"/>
</dbReference>